<evidence type="ECO:0000256" key="7">
    <source>
        <dbReference type="ARBA" id="ARBA00022771"/>
    </source>
</evidence>
<dbReference type="Pfam" id="PF04561">
    <property type="entry name" value="RNA_pol_Rpb2_2"/>
    <property type="match status" value="1"/>
</dbReference>
<comment type="caution">
    <text evidence="21">The sequence shown here is derived from an EMBL/GenBank/DDBJ whole genome shotgun (WGS) entry which is preliminary data.</text>
</comment>
<evidence type="ECO:0000259" key="19">
    <source>
        <dbReference type="Pfam" id="PF04565"/>
    </source>
</evidence>
<dbReference type="FunFam" id="2.40.270.10:FF:000011">
    <property type="entry name" value="DNA-directed RNA polymerase subunit beta"/>
    <property type="match status" value="1"/>
</dbReference>
<accession>A0A5J4V8H0</accession>
<dbReference type="Proteomes" id="UP000324800">
    <property type="component" value="Unassembled WGS sequence"/>
</dbReference>
<feature type="domain" description="RNA polymerase Rpb2" evidence="16">
    <location>
        <begin position="970"/>
        <end position="1072"/>
    </location>
</feature>
<dbReference type="PROSITE" id="PS01166">
    <property type="entry name" value="RNA_POL_BETA"/>
    <property type="match status" value="1"/>
</dbReference>
<evidence type="ECO:0000259" key="17">
    <source>
        <dbReference type="Pfam" id="PF04561"/>
    </source>
</evidence>
<dbReference type="Pfam" id="PF00562">
    <property type="entry name" value="RNA_pol_Rpb2_6"/>
    <property type="match status" value="1"/>
</dbReference>
<evidence type="ECO:0000256" key="11">
    <source>
        <dbReference type="ARBA" id="ARBA00047768"/>
    </source>
</evidence>
<evidence type="ECO:0000256" key="1">
    <source>
        <dbReference type="ARBA" id="ARBA00004604"/>
    </source>
</evidence>
<dbReference type="InterPro" id="IPR007120">
    <property type="entry name" value="DNA-dir_RNAP_su2_dom"/>
</dbReference>
<evidence type="ECO:0000313" key="22">
    <source>
        <dbReference type="Proteomes" id="UP000324800"/>
    </source>
</evidence>
<dbReference type="InterPro" id="IPR007642">
    <property type="entry name" value="RNA_pol_Rpb2_2"/>
</dbReference>
<proteinExistence type="inferred from homology"/>
<evidence type="ECO:0000256" key="13">
    <source>
        <dbReference type="RuleBase" id="RU363031"/>
    </source>
</evidence>
<evidence type="ECO:0000256" key="2">
    <source>
        <dbReference type="ARBA" id="ARBA00006835"/>
    </source>
</evidence>
<evidence type="ECO:0000259" key="20">
    <source>
        <dbReference type="Pfam" id="PF06883"/>
    </source>
</evidence>
<evidence type="ECO:0000256" key="4">
    <source>
        <dbReference type="ARBA" id="ARBA00022679"/>
    </source>
</evidence>
<evidence type="ECO:0000313" key="21">
    <source>
        <dbReference type="EMBL" id="KAA6378777.1"/>
    </source>
</evidence>
<dbReference type="InterPro" id="IPR007644">
    <property type="entry name" value="RNA_pol_bsu_protrusion"/>
</dbReference>
<dbReference type="InterPro" id="IPR009674">
    <property type="entry name" value="Rpa2_dom_4"/>
</dbReference>
<dbReference type="GO" id="GO:0032549">
    <property type="term" value="F:ribonucleoside binding"/>
    <property type="evidence" value="ECO:0007669"/>
    <property type="project" value="InterPro"/>
</dbReference>
<dbReference type="Gene3D" id="3.90.1110.10">
    <property type="entry name" value="RNA polymerase Rpb2, domain 2"/>
    <property type="match status" value="1"/>
</dbReference>
<keyword evidence="8" id="KW-0862">Zinc</keyword>
<dbReference type="GO" id="GO:0006351">
    <property type="term" value="P:DNA-templated transcription"/>
    <property type="evidence" value="ECO:0007669"/>
    <property type="project" value="InterPro"/>
</dbReference>
<comment type="catalytic activity">
    <reaction evidence="11">
        <text>RNA(n) + a ribonucleoside 5'-triphosphate = RNA(n+1) + diphosphate</text>
        <dbReference type="Rhea" id="RHEA:21248"/>
        <dbReference type="Rhea" id="RHEA-COMP:14527"/>
        <dbReference type="Rhea" id="RHEA-COMP:17342"/>
        <dbReference type="ChEBI" id="CHEBI:33019"/>
        <dbReference type="ChEBI" id="CHEBI:61557"/>
        <dbReference type="ChEBI" id="CHEBI:140395"/>
        <dbReference type="EC" id="2.7.7.6"/>
    </reaction>
    <physiologicalReaction direction="left-to-right" evidence="11">
        <dbReference type="Rhea" id="RHEA:21249"/>
    </physiologicalReaction>
</comment>
<evidence type="ECO:0000259" key="15">
    <source>
        <dbReference type="Pfam" id="PF00562"/>
    </source>
</evidence>
<dbReference type="InterPro" id="IPR014724">
    <property type="entry name" value="RNA_pol_RPB2_OB-fold"/>
</dbReference>
<dbReference type="InterPro" id="IPR015712">
    <property type="entry name" value="DNA-dir_RNA_pol_su2"/>
</dbReference>
<dbReference type="Pfam" id="PF04563">
    <property type="entry name" value="RNA_pol_Rpb2_1"/>
    <property type="match status" value="1"/>
</dbReference>
<dbReference type="PANTHER" id="PTHR20856">
    <property type="entry name" value="DNA-DIRECTED RNA POLYMERASE I SUBUNIT 2"/>
    <property type="match status" value="1"/>
</dbReference>
<comment type="function">
    <text evidence="13">DNA-dependent RNA polymerase catalyzes the transcription of DNA into RNA using the four ribonucleoside triphosphates as substrates.</text>
</comment>
<dbReference type="SUPFAM" id="SSF64484">
    <property type="entry name" value="beta and beta-prime subunits of DNA dependent RNA-polymerase"/>
    <property type="match status" value="1"/>
</dbReference>
<feature type="non-terminal residue" evidence="21">
    <location>
        <position position="1"/>
    </location>
</feature>
<dbReference type="GO" id="GO:0003677">
    <property type="term" value="F:DNA binding"/>
    <property type="evidence" value="ECO:0007669"/>
    <property type="project" value="InterPro"/>
</dbReference>
<dbReference type="Pfam" id="PF04565">
    <property type="entry name" value="RNA_pol_Rpb2_3"/>
    <property type="match status" value="1"/>
</dbReference>
<evidence type="ECO:0000259" key="18">
    <source>
        <dbReference type="Pfam" id="PF04563"/>
    </source>
</evidence>
<comment type="subcellular location">
    <subcellularLocation>
        <location evidence="1">Nucleus</location>
        <location evidence="1">Nucleolus</location>
    </subcellularLocation>
</comment>
<dbReference type="Gene3D" id="3.90.1800.10">
    <property type="entry name" value="RNA polymerase alpha subunit dimerisation domain"/>
    <property type="match status" value="1"/>
</dbReference>
<dbReference type="InterPro" id="IPR007641">
    <property type="entry name" value="RNA_pol_Rpb2_7"/>
</dbReference>
<dbReference type="GO" id="GO:0005730">
    <property type="term" value="C:nucleolus"/>
    <property type="evidence" value="ECO:0007669"/>
    <property type="project" value="UniProtKB-SubCell"/>
</dbReference>
<dbReference type="Gene3D" id="3.90.1100.10">
    <property type="match status" value="1"/>
</dbReference>
<dbReference type="FunFam" id="3.90.1800.10:FF:000004">
    <property type="entry name" value="DNA-directed RNA polymerase subunit beta"/>
    <property type="match status" value="1"/>
</dbReference>
<keyword evidence="9 13" id="KW-0804">Transcription</keyword>
<dbReference type="InterPro" id="IPR037033">
    <property type="entry name" value="DNA-dir_RNAP_su2_hyb_sf"/>
</dbReference>
<dbReference type="FunFam" id="2.40.270.10:FF:000006">
    <property type="entry name" value="DNA-directed RNA polymerase subunit beta"/>
    <property type="match status" value="1"/>
</dbReference>
<dbReference type="FunFam" id="3.90.1100.10:FF:000016">
    <property type="entry name" value="DNA-directed RNA polymerase subunit beta"/>
    <property type="match status" value="1"/>
</dbReference>
<evidence type="ECO:0000259" key="16">
    <source>
        <dbReference type="Pfam" id="PF04560"/>
    </source>
</evidence>
<evidence type="ECO:0000256" key="14">
    <source>
        <dbReference type="SAM" id="MobiDB-lite"/>
    </source>
</evidence>
<feature type="compositionally biased region" description="Basic and acidic residues" evidence="14">
    <location>
        <begin position="691"/>
        <end position="707"/>
    </location>
</feature>
<sequence length="1081" mass="122219">ICTIPIMVMSKKCRLKGLNSDELVQLGEEMNECGGYFIINGHEKLIRMIIIPRRNYPLAYQRNKFIQKGRNYTNFGVLMRCVREDQSSSTIVMHYLVDGTVKLRFNLRRQEFFLPVVLVMRAFADVTDKQIFDDVSQGEVGNSFILSCLEIILMQCHEKKCFTKRESLAYIGKLFRAQVRWPPQMKDEECGQDILNNYILINLKNGQEKYQMLCLMLRKLLLLASGALNNDNLDSPEFHEVLLSGHLISMLLKESFSVWMQQFRRELEKNLELNPQDRINDIIVLKKCIDKVKYNVSKPIEYLLSTGNLQSESGLDLQQTTGFAIIAERLNYLRFISHFRSVHRGHFFTEMKTTEVRKLLPQSWGFVCPVHTPDGAPCGLLNHLASQCEIVQTQRTDQVISSITSELVSMGMTPISERPLLQPDDSPCLIDGIIIGYIKSSLLESVGQRLRLIRVLNPQLIPPTAEIICIPSSQRFSFPLLYIQTTPSRYMRPIKHIQTGKQTWIGSLEQTGLDIACLPADITPNTQFEEISLTAMLSVVASLTPFSDYNQSPRNLYQCQMGKQSMGFPVHSLAFRSDLRMYRLTHPQKPIVRTIAQDKYQIDDYPTGTNACVAVISYTGFDMEDAMIVCKSSYERGFGHGAIHTTNKIDLSEVDNKSLGHGSTSKNAGSLGDGENEDNLNDNVSDDDHDNETKTEISKGKRNKETYAHFTNIDPQTGNLIDQGLDFDGVPSVGTRVTDGDALCAYITQDGKIQIKRYKGPEDGIIESVSFVTKQMNKGFSRMHHNSLNPHPHIARIKLRINRNPIIGDKFSSRHGQKGVLSVLWPQIDMPFTESGITPDCIINPHAFPSRMTIGMLIEAMSGKAGASHGMFQDATPFEFNRNKGTQKEKEDPTLIQFIGEQLVRAGFNYHGNEPMYSGVSGELLKADIFFGLVYYQRLRHMVNDKFQVRTTGPVDPLTKQPIKGRKQGGGLRLGEMERDSLLSHGVSYILQDRLFHCSDEHETLMCTLCGSILSVISQAKSSNTSEQLNNVQEKICLLCNSSKFISKVRIPYVLLYLTNELAGMNLRLRFEAKSFTQDQL</sequence>
<evidence type="ECO:0000256" key="6">
    <source>
        <dbReference type="ARBA" id="ARBA00022723"/>
    </source>
</evidence>
<protein>
    <recommendedName>
        <fullName evidence="13">DNA-directed RNA polymerase subunit beta</fullName>
        <ecNumber evidence="13">2.7.7.6</ecNumber>
    </recommendedName>
</protein>
<evidence type="ECO:0000256" key="10">
    <source>
        <dbReference type="ARBA" id="ARBA00023242"/>
    </source>
</evidence>
<dbReference type="OrthoDB" id="10248617at2759"/>
<feature type="compositionally biased region" description="Acidic residues" evidence="14">
    <location>
        <begin position="674"/>
        <end position="690"/>
    </location>
</feature>
<keyword evidence="3 13" id="KW-0240">DNA-directed RNA polymerase</keyword>
<dbReference type="CDD" id="cd00653">
    <property type="entry name" value="RNA_pol_B_RPB2"/>
    <property type="match status" value="1"/>
</dbReference>
<feature type="domain" description="RNA polymerase Rpb2" evidence="19">
    <location>
        <begin position="326"/>
        <end position="390"/>
    </location>
</feature>
<dbReference type="GO" id="GO:0000428">
    <property type="term" value="C:DNA-directed RNA polymerase complex"/>
    <property type="evidence" value="ECO:0007669"/>
    <property type="project" value="UniProtKB-KW"/>
</dbReference>
<dbReference type="Gene3D" id="2.40.50.150">
    <property type="match status" value="2"/>
</dbReference>
<evidence type="ECO:0000256" key="3">
    <source>
        <dbReference type="ARBA" id="ARBA00022478"/>
    </source>
</evidence>
<dbReference type="EC" id="2.7.7.6" evidence="13"/>
<dbReference type="AlphaFoldDB" id="A0A5J4V8H0"/>
<keyword evidence="7" id="KW-0863">Zinc-finger</keyword>
<dbReference type="InterPro" id="IPR037034">
    <property type="entry name" value="RNA_pol_Rpb2_2_sf"/>
</dbReference>
<dbReference type="InterPro" id="IPR007645">
    <property type="entry name" value="RNA_pol_Rpb2_3"/>
</dbReference>
<name>A0A5J4V8H0_9EUKA</name>
<reference evidence="21 22" key="1">
    <citation type="submission" date="2019-03" db="EMBL/GenBank/DDBJ databases">
        <title>Single cell metagenomics reveals metabolic interactions within the superorganism composed of flagellate Streblomastix strix and complex community of Bacteroidetes bacteria on its surface.</title>
        <authorList>
            <person name="Treitli S.C."/>
            <person name="Kolisko M."/>
            <person name="Husnik F."/>
            <person name="Keeling P."/>
            <person name="Hampl V."/>
        </authorList>
    </citation>
    <scope>NUCLEOTIDE SEQUENCE [LARGE SCALE GENOMIC DNA]</scope>
    <source>
        <strain evidence="21">ST1C</strain>
    </source>
</reference>
<evidence type="ECO:0000256" key="12">
    <source>
        <dbReference type="RuleBase" id="RU000434"/>
    </source>
</evidence>
<keyword evidence="4 13" id="KW-0808">Transferase</keyword>
<feature type="domain" description="DNA-directed RNA polymerase subunit 2 hybrid-binding" evidence="15">
    <location>
        <begin position="540"/>
        <end position="968"/>
    </location>
</feature>
<evidence type="ECO:0000256" key="9">
    <source>
        <dbReference type="ARBA" id="ARBA00023163"/>
    </source>
</evidence>
<evidence type="ECO:0000256" key="8">
    <source>
        <dbReference type="ARBA" id="ARBA00022833"/>
    </source>
</evidence>
<feature type="region of interest" description="Disordered" evidence="14">
    <location>
        <begin position="654"/>
        <end position="707"/>
    </location>
</feature>
<comment type="similarity">
    <text evidence="2 12">Belongs to the RNA polymerase beta chain family.</text>
</comment>
<organism evidence="21 22">
    <name type="scientific">Streblomastix strix</name>
    <dbReference type="NCBI Taxonomy" id="222440"/>
    <lineage>
        <taxon>Eukaryota</taxon>
        <taxon>Metamonada</taxon>
        <taxon>Preaxostyla</taxon>
        <taxon>Oxymonadida</taxon>
        <taxon>Streblomastigidae</taxon>
        <taxon>Streblomastix</taxon>
    </lineage>
</organism>
<feature type="domain" description="RNA polymerase beta subunit protrusion" evidence="18">
    <location>
        <begin position="3"/>
        <end position="275"/>
    </location>
</feature>
<dbReference type="Pfam" id="PF04560">
    <property type="entry name" value="RNA_pol_Rpb2_7"/>
    <property type="match status" value="1"/>
</dbReference>
<keyword evidence="5 13" id="KW-0548">Nucleotidyltransferase</keyword>
<dbReference type="InterPro" id="IPR007121">
    <property type="entry name" value="RNA_pol_bsu_CS"/>
</dbReference>
<keyword evidence="6" id="KW-0479">Metal-binding</keyword>
<feature type="domain" description="DNA-directed RNA polymerase I subunit RPA2" evidence="20">
    <location>
        <begin position="435"/>
        <end position="492"/>
    </location>
</feature>
<evidence type="ECO:0000256" key="5">
    <source>
        <dbReference type="ARBA" id="ARBA00022695"/>
    </source>
</evidence>
<dbReference type="GO" id="GO:0003899">
    <property type="term" value="F:DNA-directed RNA polymerase activity"/>
    <property type="evidence" value="ECO:0007669"/>
    <property type="project" value="UniProtKB-EC"/>
</dbReference>
<dbReference type="Gene3D" id="2.40.270.10">
    <property type="entry name" value="DNA-directed RNA polymerase, subunit 2, domain 6"/>
    <property type="match status" value="2"/>
</dbReference>
<gene>
    <name evidence="21" type="ORF">EZS28_025696</name>
</gene>
<feature type="domain" description="RNA polymerase Rpb2" evidence="17">
    <location>
        <begin position="75"/>
        <end position="235"/>
    </location>
</feature>
<dbReference type="Pfam" id="PF06883">
    <property type="entry name" value="RNA_pol_Rpa2_4"/>
    <property type="match status" value="1"/>
</dbReference>
<keyword evidence="10" id="KW-0539">Nucleus</keyword>
<dbReference type="EMBL" id="SNRW01008930">
    <property type="protein sequence ID" value="KAA6378777.1"/>
    <property type="molecule type" value="Genomic_DNA"/>
</dbReference>
<dbReference type="GO" id="GO:0008270">
    <property type="term" value="F:zinc ion binding"/>
    <property type="evidence" value="ECO:0007669"/>
    <property type="project" value="UniProtKB-KW"/>
</dbReference>